<dbReference type="RefSeq" id="WP_211140809.1">
    <property type="nucleotide sequence ID" value="NZ_JAEEGB010000003.1"/>
</dbReference>
<proteinExistence type="predicted"/>
<sequence>MPGILLSWFHGFVFHKDNVLVETDKQFNVISRFTRGYEVVAADIADLGKDSSSQLESKLNRYYYIVNEQRSTIIAIIQ</sequence>
<dbReference type="AlphaFoldDB" id="A0A934HTX4"/>
<organism evidence="1 2">
    <name type="scientific">Clostridium aciditolerans</name>
    <dbReference type="NCBI Taxonomy" id="339861"/>
    <lineage>
        <taxon>Bacteria</taxon>
        <taxon>Bacillati</taxon>
        <taxon>Bacillota</taxon>
        <taxon>Clostridia</taxon>
        <taxon>Eubacteriales</taxon>
        <taxon>Clostridiaceae</taxon>
        <taxon>Clostridium</taxon>
    </lineage>
</organism>
<evidence type="ECO:0000313" key="2">
    <source>
        <dbReference type="Proteomes" id="UP000622687"/>
    </source>
</evidence>
<dbReference type="Proteomes" id="UP000622687">
    <property type="component" value="Unassembled WGS sequence"/>
</dbReference>
<dbReference type="EMBL" id="JAEEGB010000003">
    <property type="protein sequence ID" value="MBI6871344.1"/>
    <property type="molecule type" value="Genomic_DNA"/>
</dbReference>
<protein>
    <submittedName>
        <fullName evidence="1">Uncharacterized protein</fullName>
    </submittedName>
</protein>
<gene>
    <name evidence="1" type="ORF">I6U51_01320</name>
</gene>
<reference evidence="1" key="1">
    <citation type="submission" date="2020-12" db="EMBL/GenBank/DDBJ databases">
        <title>Clostridium thailandense sp. nov., a novel acetogenic bacterium isolated from peat land soil in Thailand.</title>
        <authorList>
            <person name="Chaikitkaew S."/>
            <person name="Birkeland N.K."/>
        </authorList>
    </citation>
    <scope>NUCLEOTIDE SEQUENCE</scope>
    <source>
        <strain evidence="1">DSM 17425</strain>
    </source>
</reference>
<comment type="caution">
    <text evidence="1">The sequence shown here is derived from an EMBL/GenBank/DDBJ whole genome shotgun (WGS) entry which is preliminary data.</text>
</comment>
<name>A0A934HTX4_9CLOT</name>
<evidence type="ECO:0000313" key="1">
    <source>
        <dbReference type="EMBL" id="MBI6871344.1"/>
    </source>
</evidence>
<accession>A0A934HTX4</accession>
<keyword evidence="2" id="KW-1185">Reference proteome</keyword>